<organism evidence="10 11">
    <name type="scientific">Tectimicrobiota bacterium</name>
    <dbReference type="NCBI Taxonomy" id="2528274"/>
    <lineage>
        <taxon>Bacteria</taxon>
        <taxon>Pseudomonadati</taxon>
        <taxon>Nitrospinota/Tectimicrobiota group</taxon>
        <taxon>Candidatus Tectimicrobiota</taxon>
    </lineage>
</organism>
<dbReference type="Proteomes" id="UP000741360">
    <property type="component" value="Unassembled WGS sequence"/>
</dbReference>
<dbReference type="AlphaFoldDB" id="A0A932GQV3"/>
<proteinExistence type="inferred from homology"/>
<evidence type="ECO:0000256" key="7">
    <source>
        <dbReference type="ARBA" id="ARBA00023136"/>
    </source>
</evidence>
<dbReference type="SUPFAM" id="SSF161098">
    <property type="entry name" value="MetI-like"/>
    <property type="match status" value="1"/>
</dbReference>
<keyword evidence="6 8" id="KW-1133">Transmembrane helix</keyword>
<gene>
    <name evidence="10" type="ORF">HYY65_11750</name>
</gene>
<dbReference type="InterPro" id="IPR000515">
    <property type="entry name" value="MetI-like"/>
</dbReference>
<feature type="domain" description="ABC transmembrane type-1" evidence="9">
    <location>
        <begin position="78"/>
        <end position="268"/>
    </location>
</feature>
<protein>
    <submittedName>
        <fullName evidence="10">Iron ABC transporter permease</fullName>
    </submittedName>
</protein>
<comment type="caution">
    <text evidence="10">The sequence shown here is derived from an EMBL/GenBank/DDBJ whole genome shotgun (WGS) entry which is preliminary data.</text>
</comment>
<dbReference type="PROSITE" id="PS50928">
    <property type="entry name" value="ABC_TM1"/>
    <property type="match status" value="1"/>
</dbReference>
<dbReference type="Pfam" id="PF00528">
    <property type="entry name" value="BPD_transp_1"/>
    <property type="match status" value="1"/>
</dbReference>
<evidence type="ECO:0000256" key="8">
    <source>
        <dbReference type="RuleBase" id="RU363032"/>
    </source>
</evidence>
<evidence type="ECO:0000256" key="5">
    <source>
        <dbReference type="ARBA" id="ARBA00022692"/>
    </source>
</evidence>
<dbReference type="GO" id="GO:0055085">
    <property type="term" value="P:transmembrane transport"/>
    <property type="evidence" value="ECO:0007669"/>
    <property type="project" value="InterPro"/>
</dbReference>
<feature type="transmembrane region" description="Helical" evidence="8">
    <location>
        <begin position="246"/>
        <end position="268"/>
    </location>
</feature>
<evidence type="ECO:0000313" key="10">
    <source>
        <dbReference type="EMBL" id="MBI3015703.1"/>
    </source>
</evidence>
<evidence type="ECO:0000256" key="4">
    <source>
        <dbReference type="ARBA" id="ARBA00022519"/>
    </source>
</evidence>
<keyword evidence="3" id="KW-1003">Cell membrane</keyword>
<comment type="subcellular location">
    <subcellularLocation>
        <location evidence="1">Cell inner membrane</location>
        <topology evidence="1">Multi-pass membrane protein</topology>
    </subcellularLocation>
    <subcellularLocation>
        <location evidence="8">Cell membrane</location>
        <topology evidence="8">Multi-pass membrane protein</topology>
    </subcellularLocation>
</comment>
<dbReference type="PANTHER" id="PTHR43357:SF4">
    <property type="entry name" value="INNER MEMBRANE ABC TRANSPORTER PERMEASE PROTEIN YDCV"/>
    <property type="match status" value="1"/>
</dbReference>
<feature type="transmembrane region" description="Helical" evidence="8">
    <location>
        <begin position="144"/>
        <end position="164"/>
    </location>
</feature>
<feature type="transmembrane region" description="Helical" evidence="8">
    <location>
        <begin position="20"/>
        <end position="49"/>
    </location>
</feature>
<evidence type="ECO:0000256" key="2">
    <source>
        <dbReference type="ARBA" id="ARBA00022448"/>
    </source>
</evidence>
<evidence type="ECO:0000256" key="3">
    <source>
        <dbReference type="ARBA" id="ARBA00022475"/>
    </source>
</evidence>
<evidence type="ECO:0000256" key="1">
    <source>
        <dbReference type="ARBA" id="ARBA00004429"/>
    </source>
</evidence>
<sequence>TVTGKGYRPHTIDLGRWKFVASAGALGILTLMVIMPIVMLFLISILPYYHVPTLETIQLATLKHYAYIFKSDRVYRAIGNSLFLAVSGATAAMFLAALTAYITVKTKVFGRGILEGLTFLPWAFPSTALAIGLLWGYVKIPLPIYATIWILLIAYVTRFLPYGLRSVTSTIVQIHRELEEASRACGGGFWTTLRRILFPLMRPGLIAGWILLATIFMREFSLSLFLYTPSSEPVGPLLYFLWLDGLTGPLGALGILVSLVSAILVAVARRYSRISG</sequence>
<keyword evidence="7 8" id="KW-0472">Membrane</keyword>
<name>A0A932GQV3_UNCTE</name>
<evidence type="ECO:0000259" key="9">
    <source>
        <dbReference type="PROSITE" id="PS50928"/>
    </source>
</evidence>
<feature type="transmembrane region" description="Helical" evidence="8">
    <location>
        <begin position="82"/>
        <end position="104"/>
    </location>
</feature>
<dbReference type="EMBL" id="JACPSX010000223">
    <property type="protein sequence ID" value="MBI3015703.1"/>
    <property type="molecule type" value="Genomic_DNA"/>
</dbReference>
<feature type="transmembrane region" description="Helical" evidence="8">
    <location>
        <begin position="204"/>
        <end position="226"/>
    </location>
</feature>
<dbReference type="GO" id="GO:0005886">
    <property type="term" value="C:plasma membrane"/>
    <property type="evidence" value="ECO:0007669"/>
    <property type="project" value="UniProtKB-SubCell"/>
</dbReference>
<dbReference type="PANTHER" id="PTHR43357">
    <property type="entry name" value="INNER MEMBRANE ABC TRANSPORTER PERMEASE PROTEIN YDCV"/>
    <property type="match status" value="1"/>
</dbReference>
<dbReference type="Gene3D" id="1.10.3720.10">
    <property type="entry name" value="MetI-like"/>
    <property type="match status" value="1"/>
</dbReference>
<reference evidence="10" key="1">
    <citation type="submission" date="2020-07" db="EMBL/GenBank/DDBJ databases">
        <title>Huge and variable diversity of episymbiotic CPR bacteria and DPANN archaea in groundwater ecosystems.</title>
        <authorList>
            <person name="He C.Y."/>
            <person name="Keren R."/>
            <person name="Whittaker M."/>
            <person name="Farag I.F."/>
            <person name="Doudna J."/>
            <person name="Cate J.H.D."/>
            <person name="Banfield J.F."/>
        </authorList>
    </citation>
    <scope>NUCLEOTIDE SEQUENCE</scope>
    <source>
        <strain evidence="10">NC_groundwater_717_Ag_S-0.2um_59_8</strain>
    </source>
</reference>
<keyword evidence="5 8" id="KW-0812">Transmembrane</keyword>
<feature type="non-terminal residue" evidence="10">
    <location>
        <position position="1"/>
    </location>
</feature>
<keyword evidence="4" id="KW-0997">Cell inner membrane</keyword>
<keyword evidence="2 8" id="KW-0813">Transport</keyword>
<dbReference type="CDD" id="cd06261">
    <property type="entry name" value="TM_PBP2"/>
    <property type="match status" value="1"/>
</dbReference>
<dbReference type="InterPro" id="IPR035906">
    <property type="entry name" value="MetI-like_sf"/>
</dbReference>
<feature type="transmembrane region" description="Helical" evidence="8">
    <location>
        <begin position="116"/>
        <end position="138"/>
    </location>
</feature>
<comment type="similarity">
    <text evidence="8">Belongs to the binding-protein-dependent transport system permease family.</text>
</comment>
<evidence type="ECO:0000313" key="11">
    <source>
        <dbReference type="Proteomes" id="UP000741360"/>
    </source>
</evidence>
<accession>A0A932GQV3</accession>
<evidence type="ECO:0000256" key="6">
    <source>
        <dbReference type="ARBA" id="ARBA00022989"/>
    </source>
</evidence>